<protein>
    <submittedName>
        <fullName evidence="2">Uncharacterized protein</fullName>
    </submittedName>
</protein>
<dbReference type="AlphaFoldDB" id="A0A432Y922"/>
<dbReference type="EMBL" id="PIPV01000002">
    <property type="protein sequence ID" value="RUO57468.1"/>
    <property type="molecule type" value="Genomic_DNA"/>
</dbReference>
<evidence type="ECO:0000313" key="3">
    <source>
        <dbReference type="Proteomes" id="UP000287330"/>
    </source>
</evidence>
<dbReference type="InterPro" id="IPR021241">
    <property type="entry name" value="CsiV"/>
</dbReference>
<dbReference type="Proteomes" id="UP000287330">
    <property type="component" value="Unassembled WGS sequence"/>
</dbReference>
<feature type="signal peptide" evidence="1">
    <location>
        <begin position="1"/>
        <end position="32"/>
    </location>
</feature>
<accession>A0A432Y922</accession>
<evidence type="ECO:0000256" key="1">
    <source>
        <dbReference type="SAM" id="SignalP"/>
    </source>
</evidence>
<sequence length="376" mass="43430">MHRFGENNMKIKGLVVGLLTACCVMVLPNAQAQQDPEYWRWFEVEVLLFKHTVSQDISERFPLKVEAINTANATDLIAPIVNQDFHSLRDNLPLCELSENDWQWGDLPCRYEDEHLTVGINGSPFNRPSKLAQLEQLPVHFADDAKDIETARHPFLVPNDHWVLDETEQALEQRGLAEPLLHLAWRQPVFGRDDDYKFRLYGGRNFAERYQFNGFMKPQEGLHLAPREQQLEADPLTRRMQNIDELFAILNKGDYRFGTNEGGQPLAPMQPDASDTPVWELDGTLHIFLVGNYLHIKGDFNLREEALVAPPRGELSAQASDMLASSLTQIEGQRFLRSYRFDQLRRVISHETHYFDHPKLGMIVQIRRTDLSARRY</sequence>
<gene>
    <name evidence="2" type="ORF">CWE25_03115</name>
</gene>
<organism evidence="2 3">
    <name type="scientific">Idiomarina fontislapidosi</name>
    <dbReference type="NCBI Taxonomy" id="263723"/>
    <lineage>
        <taxon>Bacteria</taxon>
        <taxon>Pseudomonadati</taxon>
        <taxon>Pseudomonadota</taxon>
        <taxon>Gammaproteobacteria</taxon>
        <taxon>Alteromonadales</taxon>
        <taxon>Idiomarinaceae</taxon>
        <taxon>Idiomarina</taxon>
    </lineage>
</organism>
<proteinExistence type="predicted"/>
<feature type="chain" id="PRO_5018987845" evidence="1">
    <location>
        <begin position="33"/>
        <end position="376"/>
    </location>
</feature>
<comment type="caution">
    <text evidence="2">The sequence shown here is derived from an EMBL/GenBank/DDBJ whole genome shotgun (WGS) entry which is preliminary data.</text>
</comment>
<dbReference type="Pfam" id="PF10972">
    <property type="entry name" value="CsiV"/>
    <property type="match status" value="1"/>
</dbReference>
<evidence type="ECO:0000313" key="2">
    <source>
        <dbReference type="EMBL" id="RUO57468.1"/>
    </source>
</evidence>
<keyword evidence="3" id="KW-1185">Reference proteome</keyword>
<keyword evidence="1" id="KW-0732">Signal</keyword>
<name>A0A432Y922_9GAMM</name>
<reference evidence="3" key="1">
    <citation type="journal article" date="2018" name="Front. Microbiol.">
        <title>Genome-Based Analysis Reveals the Taxonomy and Diversity of the Family Idiomarinaceae.</title>
        <authorList>
            <person name="Liu Y."/>
            <person name="Lai Q."/>
            <person name="Shao Z."/>
        </authorList>
    </citation>
    <scope>NUCLEOTIDE SEQUENCE [LARGE SCALE GENOMIC DNA]</scope>
    <source>
        <strain evidence="3">F23</strain>
    </source>
</reference>